<sequence>MPRLADHDARRAEIVEALWRVLRRDGLTGVSVRTVAAEAGLSPTALRYYFPSQDALLQTAMVETVTSGAARVVPLLVEAVDRKGVERMLLELLPVDERQRADPETYLALAAHARSSPALAAISEETGVGIRRLARRAVGVLEASGELRPELDPEATAFCLDALLQGLIFQGSARPRLTSPEAIRRTLTAYLDQICG</sequence>
<evidence type="ECO:0000259" key="6">
    <source>
        <dbReference type="PROSITE" id="PS50977"/>
    </source>
</evidence>
<proteinExistence type="predicted"/>
<dbReference type="InterPro" id="IPR039538">
    <property type="entry name" value="BetI_C"/>
</dbReference>
<dbReference type="GO" id="GO:0003700">
    <property type="term" value="F:DNA-binding transcription factor activity"/>
    <property type="evidence" value="ECO:0007669"/>
    <property type="project" value="TreeGrafter"/>
</dbReference>
<keyword evidence="1" id="KW-0678">Repressor</keyword>
<dbReference type="InterPro" id="IPR009057">
    <property type="entry name" value="Homeodomain-like_sf"/>
</dbReference>
<gene>
    <name evidence="7" type="ORF">GCM10017577_64990</name>
</gene>
<organism evidence="7 8">
    <name type="scientific">Pseudonocardia halophobica</name>
    <dbReference type="NCBI Taxonomy" id="29401"/>
    <lineage>
        <taxon>Bacteria</taxon>
        <taxon>Bacillati</taxon>
        <taxon>Actinomycetota</taxon>
        <taxon>Actinomycetes</taxon>
        <taxon>Pseudonocardiales</taxon>
        <taxon>Pseudonocardiaceae</taxon>
        <taxon>Pseudonocardia</taxon>
    </lineage>
</organism>
<dbReference type="RefSeq" id="WP_051738148.1">
    <property type="nucleotide sequence ID" value="NZ_BAAAUZ010000040.1"/>
</dbReference>
<evidence type="ECO:0000256" key="5">
    <source>
        <dbReference type="PROSITE-ProRule" id="PRU00335"/>
    </source>
</evidence>
<evidence type="ECO:0000313" key="8">
    <source>
        <dbReference type="Proteomes" id="UP001143463"/>
    </source>
</evidence>
<accession>A0A9W6P016</accession>
<comment type="caution">
    <text evidence="7">The sequence shown here is derived from an EMBL/GenBank/DDBJ whole genome shotgun (WGS) entry which is preliminary data.</text>
</comment>
<dbReference type="PROSITE" id="PS50977">
    <property type="entry name" value="HTH_TETR_2"/>
    <property type="match status" value="1"/>
</dbReference>
<name>A0A9W6P016_9PSEU</name>
<dbReference type="Pfam" id="PF00440">
    <property type="entry name" value="TetR_N"/>
    <property type="match status" value="1"/>
</dbReference>
<evidence type="ECO:0000256" key="3">
    <source>
        <dbReference type="ARBA" id="ARBA00023125"/>
    </source>
</evidence>
<reference evidence="7" key="2">
    <citation type="submission" date="2023-01" db="EMBL/GenBank/DDBJ databases">
        <authorList>
            <person name="Sun Q."/>
            <person name="Evtushenko L."/>
        </authorList>
    </citation>
    <scope>NUCLEOTIDE SEQUENCE</scope>
    <source>
        <strain evidence="7">VKM Ac-1069</strain>
    </source>
</reference>
<dbReference type="InterPro" id="IPR001647">
    <property type="entry name" value="HTH_TetR"/>
</dbReference>
<evidence type="ECO:0000313" key="7">
    <source>
        <dbReference type="EMBL" id="GLL15349.1"/>
    </source>
</evidence>
<dbReference type="PANTHER" id="PTHR30055:SF234">
    <property type="entry name" value="HTH-TYPE TRANSCRIPTIONAL REGULATOR BETI"/>
    <property type="match status" value="1"/>
</dbReference>
<keyword evidence="8" id="KW-1185">Reference proteome</keyword>
<dbReference type="PROSITE" id="PS01081">
    <property type="entry name" value="HTH_TETR_1"/>
    <property type="match status" value="1"/>
</dbReference>
<dbReference type="SUPFAM" id="SSF46689">
    <property type="entry name" value="Homeodomain-like"/>
    <property type="match status" value="1"/>
</dbReference>
<evidence type="ECO:0000256" key="4">
    <source>
        <dbReference type="ARBA" id="ARBA00023163"/>
    </source>
</evidence>
<feature type="DNA-binding region" description="H-T-H motif" evidence="5">
    <location>
        <begin position="31"/>
        <end position="50"/>
    </location>
</feature>
<keyword evidence="3 5" id="KW-0238">DNA-binding</keyword>
<dbReference type="AlphaFoldDB" id="A0A9W6P016"/>
<feature type="domain" description="HTH tetR-type" evidence="6">
    <location>
        <begin position="8"/>
        <end position="68"/>
    </location>
</feature>
<keyword evidence="4" id="KW-0804">Transcription</keyword>
<dbReference type="SUPFAM" id="SSF48498">
    <property type="entry name" value="Tetracyclin repressor-like, C-terminal domain"/>
    <property type="match status" value="1"/>
</dbReference>
<evidence type="ECO:0000256" key="1">
    <source>
        <dbReference type="ARBA" id="ARBA00022491"/>
    </source>
</evidence>
<dbReference type="InterPro" id="IPR050109">
    <property type="entry name" value="HTH-type_TetR-like_transc_reg"/>
</dbReference>
<dbReference type="EMBL" id="BSFQ01000045">
    <property type="protein sequence ID" value="GLL15349.1"/>
    <property type="molecule type" value="Genomic_DNA"/>
</dbReference>
<reference evidence="7" key="1">
    <citation type="journal article" date="2014" name="Int. J. Syst. Evol. Microbiol.">
        <title>Complete genome sequence of Corynebacterium casei LMG S-19264T (=DSM 44701T), isolated from a smear-ripened cheese.</title>
        <authorList>
            <consortium name="US DOE Joint Genome Institute (JGI-PGF)"/>
            <person name="Walter F."/>
            <person name="Albersmeier A."/>
            <person name="Kalinowski J."/>
            <person name="Ruckert C."/>
        </authorList>
    </citation>
    <scope>NUCLEOTIDE SEQUENCE</scope>
    <source>
        <strain evidence="7">VKM Ac-1069</strain>
    </source>
</reference>
<dbReference type="InterPro" id="IPR023772">
    <property type="entry name" value="DNA-bd_HTH_TetR-type_CS"/>
</dbReference>
<protein>
    <submittedName>
        <fullName evidence="7">TetR family transcriptional regulator</fullName>
    </submittedName>
</protein>
<dbReference type="Pfam" id="PF13977">
    <property type="entry name" value="TetR_C_6"/>
    <property type="match status" value="1"/>
</dbReference>
<keyword evidence="2" id="KW-0805">Transcription regulation</keyword>
<evidence type="ECO:0000256" key="2">
    <source>
        <dbReference type="ARBA" id="ARBA00023015"/>
    </source>
</evidence>
<dbReference type="Proteomes" id="UP001143463">
    <property type="component" value="Unassembled WGS sequence"/>
</dbReference>
<dbReference type="GO" id="GO:0000976">
    <property type="term" value="F:transcription cis-regulatory region binding"/>
    <property type="evidence" value="ECO:0007669"/>
    <property type="project" value="TreeGrafter"/>
</dbReference>
<dbReference type="Gene3D" id="1.10.357.10">
    <property type="entry name" value="Tetracycline Repressor, domain 2"/>
    <property type="match status" value="1"/>
</dbReference>
<dbReference type="PANTHER" id="PTHR30055">
    <property type="entry name" value="HTH-TYPE TRANSCRIPTIONAL REGULATOR RUTR"/>
    <property type="match status" value="1"/>
</dbReference>
<dbReference type="InterPro" id="IPR036271">
    <property type="entry name" value="Tet_transcr_reg_TetR-rel_C_sf"/>
</dbReference>